<dbReference type="InterPro" id="IPR036457">
    <property type="entry name" value="PPM-type-like_dom_sf"/>
</dbReference>
<name>A0A328F9H4_9BACT</name>
<evidence type="ECO:0000259" key="1">
    <source>
        <dbReference type="Pfam" id="PF13672"/>
    </source>
</evidence>
<evidence type="ECO:0000313" key="2">
    <source>
        <dbReference type="EMBL" id="QBH15571.1"/>
    </source>
</evidence>
<dbReference type="EMBL" id="CP036313">
    <property type="protein sequence ID" value="QBH15571.1"/>
    <property type="molecule type" value="Genomic_DNA"/>
</dbReference>
<dbReference type="OrthoDB" id="1755431at2"/>
<evidence type="ECO:0000313" key="3">
    <source>
        <dbReference type="EMBL" id="RAM01324.1"/>
    </source>
</evidence>
<feature type="domain" description="PPM-type phosphatase" evidence="1">
    <location>
        <begin position="34"/>
        <end position="257"/>
    </location>
</feature>
<dbReference type="AlphaFoldDB" id="A0A328F9H4"/>
<organism evidence="3 4">
    <name type="scientific">Desulfobacter hydrogenophilus</name>
    <dbReference type="NCBI Taxonomy" id="2291"/>
    <lineage>
        <taxon>Bacteria</taxon>
        <taxon>Pseudomonadati</taxon>
        <taxon>Thermodesulfobacteriota</taxon>
        <taxon>Desulfobacteria</taxon>
        <taxon>Desulfobacterales</taxon>
        <taxon>Desulfobacteraceae</taxon>
        <taxon>Desulfobacter</taxon>
    </lineage>
</organism>
<sequence>MEIKRYPKIKVQTILEKGTAVQNEDFLIIQDNILGVFDGATSLNSQKFDQNQTGGTIASHTAGAVFKKNHFPLNQLACQANDAIMAQMVSNGVDTSKKENLWCTSAAVVRLKDQSLEWIQSGDAVIILIYEDGSHRVLVDRKDHDHETLTLWKKLVRTHLPGAGKTHSSPKHGNQTDQQQVIDLMRGKLAGQIRKVRSGMNITYGVLNGEKTAEEFLNQGEETLDRVAHVLIFTDGLSIPQPEPKPRKDFNDLIRTYLNLGLEGLKQMIRSQEEKDPHCLICPRFKCHDDIAAIAVRF</sequence>
<accession>A0A328F9H4</accession>
<dbReference type="Proteomes" id="UP000248798">
    <property type="component" value="Unassembled WGS sequence"/>
</dbReference>
<reference evidence="2 5" key="2">
    <citation type="submission" date="2019-02" db="EMBL/GenBank/DDBJ databases">
        <title>Complete genome sequence of Desulfobacter hydrogenophilus AcRS1.</title>
        <authorList>
            <person name="Marietou A."/>
            <person name="Lund M.B."/>
            <person name="Marshall I.P.G."/>
            <person name="Schreiber L."/>
            <person name="Jorgensen B."/>
        </authorList>
    </citation>
    <scope>NUCLEOTIDE SEQUENCE [LARGE SCALE GENOMIC DNA]</scope>
    <source>
        <strain evidence="2 5">AcRS1</strain>
    </source>
</reference>
<keyword evidence="5" id="KW-1185">Reference proteome</keyword>
<evidence type="ECO:0000313" key="4">
    <source>
        <dbReference type="Proteomes" id="UP000248798"/>
    </source>
</evidence>
<reference evidence="3 4" key="1">
    <citation type="submission" date="2018-06" db="EMBL/GenBank/DDBJ databases">
        <title>Complete Genome Sequence of Desulfobacter hydrogenophilus (DSM3380).</title>
        <authorList>
            <person name="Marietou A."/>
            <person name="Schreiber L."/>
            <person name="Marshall I."/>
            <person name="Jorgensen B."/>
        </authorList>
    </citation>
    <scope>NUCLEOTIDE SEQUENCE [LARGE SCALE GENOMIC DNA]</scope>
    <source>
        <strain evidence="3 4">DSM 3380</strain>
    </source>
</reference>
<protein>
    <recommendedName>
        <fullName evidence="1">PPM-type phosphatase domain-containing protein</fullName>
    </recommendedName>
</protein>
<dbReference type="EMBL" id="QLNI01000029">
    <property type="protein sequence ID" value="RAM01324.1"/>
    <property type="molecule type" value="Genomic_DNA"/>
</dbReference>
<dbReference type="InterPro" id="IPR001932">
    <property type="entry name" value="PPM-type_phosphatase-like_dom"/>
</dbReference>
<gene>
    <name evidence="3" type="ORF">DO021_14615</name>
    <name evidence="2" type="ORF">EYB58_10420</name>
</gene>
<dbReference type="SUPFAM" id="SSF81606">
    <property type="entry name" value="PP2C-like"/>
    <property type="match status" value="1"/>
</dbReference>
<evidence type="ECO:0000313" key="5">
    <source>
        <dbReference type="Proteomes" id="UP000293902"/>
    </source>
</evidence>
<dbReference type="Pfam" id="PF13672">
    <property type="entry name" value="PP2C_2"/>
    <property type="match status" value="1"/>
</dbReference>
<dbReference type="Gene3D" id="3.60.40.10">
    <property type="entry name" value="PPM-type phosphatase domain"/>
    <property type="match status" value="1"/>
</dbReference>
<proteinExistence type="predicted"/>
<dbReference type="Proteomes" id="UP000293902">
    <property type="component" value="Chromosome"/>
</dbReference>